<evidence type="ECO:0000313" key="12">
    <source>
        <dbReference type="EMBL" id="CAG9811035.1"/>
    </source>
</evidence>
<keyword evidence="3" id="KW-0677">Repeat</keyword>
<feature type="domain" description="C2H2-type" evidence="11">
    <location>
        <begin position="263"/>
        <end position="291"/>
    </location>
</feature>
<keyword evidence="2" id="KW-0479">Metal-binding</keyword>
<evidence type="ECO:0000256" key="1">
    <source>
        <dbReference type="ARBA" id="ARBA00004123"/>
    </source>
</evidence>
<dbReference type="SMART" id="SM00355">
    <property type="entry name" value="ZnF_C2H2"/>
    <property type="match status" value="14"/>
</dbReference>
<evidence type="ECO:0000256" key="10">
    <source>
        <dbReference type="SAM" id="MobiDB-lite"/>
    </source>
</evidence>
<keyword evidence="13" id="KW-1185">Reference proteome</keyword>
<evidence type="ECO:0000256" key="5">
    <source>
        <dbReference type="ARBA" id="ARBA00022833"/>
    </source>
</evidence>
<feature type="region of interest" description="Disordered" evidence="10">
    <location>
        <begin position="49"/>
        <end position="100"/>
    </location>
</feature>
<dbReference type="PANTHER" id="PTHR24376:SF235">
    <property type="entry name" value="C2H2-TYPE DOMAIN-CONTAINING PROTEIN"/>
    <property type="match status" value="1"/>
</dbReference>
<feature type="domain" description="C2H2-type" evidence="11">
    <location>
        <begin position="131"/>
        <end position="158"/>
    </location>
</feature>
<dbReference type="InterPro" id="IPR036236">
    <property type="entry name" value="Znf_C2H2_sf"/>
</dbReference>
<evidence type="ECO:0000313" key="13">
    <source>
        <dbReference type="Proteomes" id="UP001153620"/>
    </source>
</evidence>
<dbReference type="InterPro" id="IPR013087">
    <property type="entry name" value="Znf_C2H2_type"/>
</dbReference>
<dbReference type="AlphaFoldDB" id="A0A9N9S950"/>
<evidence type="ECO:0000259" key="11">
    <source>
        <dbReference type="PROSITE" id="PS50157"/>
    </source>
</evidence>
<protein>
    <recommendedName>
        <fullName evidence="11">C2H2-type domain-containing protein</fullName>
    </recommendedName>
</protein>
<keyword evidence="4 9" id="KW-0863">Zinc-finger</keyword>
<feature type="domain" description="C2H2-type" evidence="11">
    <location>
        <begin position="542"/>
        <end position="569"/>
    </location>
</feature>
<dbReference type="GO" id="GO:0000978">
    <property type="term" value="F:RNA polymerase II cis-regulatory region sequence-specific DNA binding"/>
    <property type="evidence" value="ECO:0007669"/>
    <property type="project" value="TreeGrafter"/>
</dbReference>
<dbReference type="SUPFAM" id="SSF57667">
    <property type="entry name" value="beta-beta-alpha zinc fingers"/>
    <property type="match status" value="7"/>
</dbReference>
<evidence type="ECO:0000256" key="2">
    <source>
        <dbReference type="ARBA" id="ARBA00022723"/>
    </source>
</evidence>
<feature type="domain" description="C2H2-type" evidence="11">
    <location>
        <begin position="157"/>
        <end position="185"/>
    </location>
</feature>
<feature type="domain" description="C2H2-type" evidence="11">
    <location>
        <begin position="216"/>
        <end position="243"/>
    </location>
</feature>
<feature type="domain" description="C2H2-type" evidence="11">
    <location>
        <begin position="393"/>
        <end position="420"/>
    </location>
</feature>
<dbReference type="EMBL" id="OU895880">
    <property type="protein sequence ID" value="CAG9811035.1"/>
    <property type="molecule type" value="Genomic_DNA"/>
</dbReference>
<keyword evidence="8" id="KW-0539">Nucleus</keyword>
<reference evidence="12" key="1">
    <citation type="submission" date="2022-01" db="EMBL/GenBank/DDBJ databases">
        <authorList>
            <person name="King R."/>
        </authorList>
    </citation>
    <scope>NUCLEOTIDE SEQUENCE</scope>
</reference>
<dbReference type="GO" id="GO:0005634">
    <property type="term" value="C:nucleus"/>
    <property type="evidence" value="ECO:0007669"/>
    <property type="project" value="UniProtKB-SubCell"/>
</dbReference>
<dbReference type="OrthoDB" id="7742407at2759"/>
<dbReference type="GO" id="GO:0008270">
    <property type="term" value="F:zinc ion binding"/>
    <property type="evidence" value="ECO:0007669"/>
    <property type="project" value="UniProtKB-KW"/>
</dbReference>
<evidence type="ECO:0000256" key="9">
    <source>
        <dbReference type="PROSITE-ProRule" id="PRU00042"/>
    </source>
</evidence>
<organism evidence="12 13">
    <name type="scientific">Chironomus riparius</name>
    <dbReference type="NCBI Taxonomy" id="315576"/>
    <lineage>
        <taxon>Eukaryota</taxon>
        <taxon>Metazoa</taxon>
        <taxon>Ecdysozoa</taxon>
        <taxon>Arthropoda</taxon>
        <taxon>Hexapoda</taxon>
        <taxon>Insecta</taxon>
        <taxon>Pterygota</taxon>
        <taxon>Neoptera</taxon>
        <taxon>Endopterygota</taxon>
        <taxon>Diptera</taxon>
        <taxon>Nematocera</taxon>
        <taxon>Chironomoidea</taxon>
        <taxon>Chironomidae</taxon>
        <taxon>Chironominae</taxon>
        <taxon>Chironomus</taxon>
    </lineage>
</organism>
<dbReference type="PANTHER" id="PTHR24376">
    <property type="entry name" value="ZINC FINGER PROTEIN"/>
    <property type="match status" value="1"/>
</dbReference>
<feature type="domain" description="C2H2-type" evidence="11">
    <location>
        <begin position="419"/>
        <end position="447"/>
    </location>
</feature>
<evidence type="ECO:0000256" key="8">
    <source>
        <dbReference type="ARBA" id="ARBA00023242"/>
    </source>
</evidence>
<keyword evidence="5" id="KW-0862">Zinc</keyword>
<dbReference type="PROSITE" id="PS50157">
    <property type="entry name" value="ZINC_FINGER_C2H2_2"/>
    <property type="match status" value="10"/>
</dbReference>
<keyword evidence="6" id="KW-0805">Transcription regulation</keyword>
<evidence type="ECO:0000256" key="4">
    <source>
        <dbReference type="ARBA" id="ARBA00022771"/>
    </source>
</evidence>
<evidence type="ECO:0000256" key="6">
    <source>
        <dbReference type="ARBA" id="ARBA00023015"/>
    </source>
</evidence>
<accession>A0A9N9S950</accession>
<evidence type="ECO:0000256" key="7">
    <source>
        <dbReference type="ARBA" id="ARBA00023163"/>
    </source>
</evidence>
<dbReference type="PROSITE" id="PS00028">
    <property type="entry name" value="ZINC_FINGER_C2H2_1"/>
    <property type="match status" value="10"/>
</dbReference>
<feature type="domain" description="C2H2-type" evidence="11">
    <location>
        <begin position="186"/>
        <end position="213"/>
    </location>
</feature>
<dbReference type="Pfam" id="PF00096">
    <property type="entry name" value="zf-C2H2"/>
    <property type="match status" value="4"/>
</dbReference>
<dbReference type="FunFam" id="3.30.160.60:FF:000099">
    <property type="entry name" value="Zinc finger protein 79"/>
    <property type="match status" value="1"/>
</dbReference>
<gene>
    <name evidence="12" type="ORF">CHIRRI_LOCUS13845</name>
</gene>
<evidence type="ECO:0000256" key="3">
    <source>
        <dbReference type="ARBA" id="ARBA00022737"/>
    </source>
</evidence>
<proteinExistence type="predicted"/>
<keyword evidence="7" id="KW-0804">Transcription</keyword>
<name>A0A9N9S950_9DIPT</name>
<dbReference type="Proteomes" id="UP001153620">
    <property type="component" value="Chromosome 4"/>
</dbReference>
<feature type="compositionally biased region" description="Polar residues" evidence="10">
    <location>
        <begin position="51"/>
        <end position="74"/>
    </location>
</feature>
<feature type="domain" description="C2H2-type" evidence="11">
    <location>
        <begin position="295"/>
        <end position="323"/>
    </location>
</feature>
<feature type="domain" description="C2H2-type" evidence="11">
    <location>
        <begin position="448"/>
        <end position="475"/>
    </location>
</feature>
<comment type="subcellular location">
    <subcellularLocation>
        <location evidence="1">Nucleus</location>
    </subcellularLocation>
</comment>
<reference evidence="12" key="2">
    <citation type="submission" date="2022-10" db="EMBL/GenBank/DDBJ databases">
        <authorList>
            <consortium name="ENA_rothamsted_submissions"/>
            <consortium name="culmorum"/>
            <person name="King R."/>
        </authorList>
    </citation>
    <scope>NUCLEOTIDE SEQUENCE</scope>
</reference>
<dbReference type="GO" id="GO:0001228">
    <property type="term" value="F:DNA-binding transcription activator activity, RNA polymerase II-specific"/>
    <property type="evidence" value="ECO:0007669"/>
    <property type="project" value="TreeGrafter"/>
</dbReference>
<dbReference type="Gene3D" id="3.30.160.60">
    <property type="entry name" value="Classic Zinc Finger"/>
    <property type="match status" value="8"/>
</dbReference>
<sequence>MTRKISDFFFKKPSKKDLKAANLDTTADLDPKINGTMKKIKFKIEVESDKNSNYSQSLVKSSENSTEVGNQKSISEIELEPQSDLSTNNEDQENVKTEPEHQLTLILPPQKSQNHPIQTKTKENDSKTSKFQCKICQMYLKTFNYLSKHQKTHDKKFQCTICDKKFPVKYLMLKHVKNVHENPKSFKCEICNAGFNQKVSLNKHQILHIKNRPKPFKCDKCGYATDCKYSLKEHLKTHDRKVDRCEKCNKVLLFKTKIHECRLDCKFCGKVFNDSASTSVHVKKVHAQELSTSIYRCDICGGKFYHKHALKFHMNKYHSDGKLHLFICDFDGKSFKKKCLLKEHMSYHLSMVKCDFCHKKVYQNNLKRHIKKVHLKIKNVKKVQQNTVKHEMLECPICLKVFSTKSSLNVHISNHNKLNKCNYCEKKFGTKSKLNCHIKNQHENPKSHVCNICSKAFNIATTLRLHLKTHDPNREKKFKCSLCDYSNDFKNRFEKHLNFHKKKEANIAAIKDPHKCPQCPAVLRSQRILNRHLIVVHPKVIVECDICGKQMKTKFQFLTHIQSVHKFGR</sequence>